<proteinExistence type="predicted"/>
<evidence type="ECO:0000313" key="2">
    <source>
        <dbReference type="Proteomes" id="UP000325081"/>
    </source>
</evidence>
<dbReference type="AlphaFoldDB" id="A0A5A7Q129"/>
<reference evidence="2" key="1">
    <citation type="journal article" date="2019" name="Curr. Biol.">
        <title>Genome Sequence of Striga asiatica Provides Insight into the Evolution of Plant Parasitism.</title>
        <authorList>
            <person name="Yoshida S."/>
            <person name="Kim S."/>
            <person name="Wafula E.K."/>
            <person name="Tanskanen J."/>
            <person name="Kim Y.M."/>
            <person name="Honaas L."/>
            <person name="Yang Z."/>
            <person name="Spallek T."/>
            <person name="Conn C.E."/>
            <person name="Ichihashi Y."/>
            <person name="Cheong K."/>
            <person name="Cui S."/>
            <person name="Der J.P."/>
            <person name="Gundlach H."/>
            <person name="Jiao Y."/>
            <person name="Hori C."/>
            <person name="Ishida J.K."/>
            <person name="Kasahara H."/>
            <person name="Kiba T."/>
            <person name="Kim M.S."/>
            <person name="Koo N."/>
            <person name="Laohavisit A."/>
            <person name="Lee Y.H."/>
            <person name="Lumba S."/>
            <person name="McCourt P."/>
            <person name="Mortimer J.C."/>
            <person name="Mutuku J.M."/>
            <person name="Nomura T."/>
            <person name="Sasaki-Sekimoto Y."/>
            <person name="Seto Y."/>
            <person name="Wang Y."/>
            <person name="Wakatake T."/>
            <person name="Sakakibara H."/>
            <person name="Demura T."/>
            <person name="Yamaguchi S."/>
            <person name="Yoneyama K."/>
            <person name="Manabe R.I."/>
            <person name="Nelson D.C."/>
            <person name="Schulman A.H."/>
            <person name="Timko M.P."/>
            <person name="dePamphilis C.W."/>
            <person name="Choi D."/>
            <person name="Shirasu K."/>
        </authorList>
    </citation>
    <scope>NUCLEOTIDE SEQUENCE [LARGE SCALE GENOMIC DNA]</scope>
    <source>
        <strain evidence="2">cv. UVA1</strain>
    </source>
</reference>
<evidence type="ECO:0000313" key="1">
    <source>
        <dbReference type="EMBL" id="GER38819.1"/>
    </source>
</evidence>
<keyword evidence="1" id="KW-0347">Helicase</keyword>
<protein>
    <submittedName>
        <fullName evidence="1">Regulator of telomere elongation helicase 1</fullName>
    </submittedName>
</protein>
<dbReference type="EMBL" id="BKCP01005528">
    <property type="protein sequence ID" value="GER38819.1"/>
    <property type="molecule type" value="Genomic_DNA"/>
</dbReference>
<gene>
    <name evidence="1" type="ORF">STAS_15359</name>
</gene>
<accession>A0A5A7Q129</accession>
<sequence>MDMLRLLFYAFVQDKKLIEEPPKQLELDLVLMYVRTAYQLHGLNINTLNFDLPFSVHDVRSNDLDFASRGTRRVVGKGGFGPVADVKERNRLESILEKLNAHDPIFVERMRFIYPNLRVRHKGYVQDVCMLLDAQFRSKCQEKHGENGKNGWTVGLFATNREDVYPRIGTTMSRSEIFDIAREHPRIIIIDQMKLVALKENVVENGAKKIGLEEVCVRCLSDDTLERIHGG</sequence>
<name>A0A5A7Q129_STRAF</name>
<keyword evidence="2" id="KW-1185">Reference proteome</keyword>
<keyword evidence="1" id="KW-0547">Nucleotide-binding</keyword>
<dbReference type="GO" id="GO:0004386">
    <property type="term" value="F:helicase activity"/>
    <property type="evidence" value="ECO:0007669"/>
    <property type="project" value="UniProtKB-KW"/>
</dbReference>
<comment type="caution">
    <text evidence="1">The sequence shown here is derived from an EMBL/GenBank/DDBJ whole genome shotgun (WGS) entry which is preliminary data.</text>
</comment>
<keyword evidence="1" id="KW-0378">Hydrolase</keyword>
<organism evidence="1 2">
    <name type="scientific">Striga asiatica</name>
    <name type="common">Asiatic witchweed</name>
    <name type="synonym">Buchnera asiatica</name>
    <dbReference type="NCBI Taxonomy" id="4170"/>
    <lineage>
        <taxon>Eukaryota</taxon>
        <taxon>Viridiplantae</taxon>
        <taxon>Streptophyta</taxon>
        <taxon>Embryophyta</taxon>
        <taxon>Tracheophyta</taxon>
        <taxon>Spermatophyta</taxon>
        <taxon>Magnoliopsida</taxon>
        <taxon>eudicotyledons</taxon>
        <taxon>Gunneridae</taxon>
        <taxon>Pentapetalae</taxon>
        <taxon>asterids</taxon>
        <taxon>lamiids</taxon>
        <taxon>Lamiales</taxon>
        <taxon>Orobanchaceae</taxon>
        <taxon>Buchnereae</taxon>
        <taxon>Striga</taxon>
    </lineage>
</organism>
<keyword evidence="1" id="KW-0067">ATP-binding</keyword>
<dbReference type="Proteomes" id="UP000325081">
    <property type="component" value="Unassembled WGS sequence"/>
</dbReference>